<dbReference type="SUPFAM" id="SSF49785">
    <property type="entry name" value="Galactose-binding domain-like"/>
    <property type="match status" value="1"/>
</dbReference>
<feature type="non-terminal residue" evidence="2">
    <location>
        <position position="1"/>
    </location>
</feature>
<organism evidence="2 3">
    <name type="scientific">Paenibacillus phytohabitans</name>
    <dbReference type="NCBI Taxonomy" id="2654978"/>
    <lineage>
        <taxon>Bacteria</taxon>
        <taxon>Bacillati</taxon>
        <taxon>Bacillota</taxon>
        <taxon>Bacilli</taxon>
        <taxon>Bacillales</taxon>
        <taxon>Paenibacillaceae</taxon>
        <taxon>Paenibacillus</taxon>
    </lineage>
</organism>
<dbReference type="InterPro" id="IPR000421">
    <property type="entry name" value="FA58C"/>
</dbReference>
<name>A0ABX1YFJ7_9BACL</name>
<gene>
    <name evidence="2" type="ORF">GC101_09670</name>
</gene>
<dbReference type="InterPro" id="IPR008979">
    <property type="entry name" value="Galactose-bd-like_sf"/>
</dbReference>
<evidence type="ECO:0000259" key="1">
    <source>
        <dbReference type="PROSITE" id="PS50022"/>
    </source>
</evidence>
<comment type="caution">
    <text evidence="2">The sequence shown here is derived from an EMBL/GenBank/DDBJ whole genome shotgun (WGS) entry which is preliminary data.</text>
</comment>
<keyword evidence="3" id="KW-1185">Reference proteome</keyword>
<evidence type="ECO:0000313" key="3">
    <source>
        <dbReference type="Proteomes" id="UP000596857"/>
    </source>
</evidence>
<feature type="domain" description="F5/8 type C" evidence="1">
    <location>
        <begin position="1"/>
        <end position="101"/>
    </location>
</feature>
<dbReference type="EMBL" id="WHOB01000022">
    <property type="protein sequence ID" value="NOU79149.1"/>
    <property type="molecule type" value="Genomic_DNA"/>
</dbReference>
<dbReference type="Pfam" id="PF00754">
    <property type="entry name" value="F5_F8_type_C"/>
    <property type="match status" value="1"/>
</dbReference>
<protein>
    <recommendedName>
        <fullName evidence="1">F5/8 type C domain-containing protein</fullName>
    </recommendedName>
</protein>
<accession>A0ABX1YFJ7</accession>
<evidence type="ECO:0000313" key="2">
    <source>
        <dbReference type="EMBL" id="NOU79149.1"/>
    </source>
</evidence>
<dbReference type="Proteomes" id="UP000596857">
    <property type="component" value="Unassembled WGS sequence"/>
</dbReference>
<proteinExistence type="predicted"/>
<dbReference type="PROSITE" id="PS50022">
    <property type="entry name" value="FA58C_3"/>
    <property type="match status" value="1"/>
</dbReference>
<dbReference type="Gene3D" id="2.60.120.260">
    <property type="entry name" value="Galactose-binding domain-like"/>
    <property type="match status" value="1"/>
</dbReference>
<sequence length="131" mass="14416">GWEATKLIDGNASTNWSSVPHGSEFETEWIVLGLGDERTIMGVSLTPRSNLSFPKDFKLQSSNDAVNWTDIPNQTYSNYINNGSVQTFNFGSPVKARYIRVLATKLGKDDMGNYYFQLGEIKATLAGAGTN</sequence>
<dbReference type="RefSeq" id="WP_171717073.1">
    <property type="nucleotide sequence ID" value="NZ_WHOB01000022.1"/>
</dbReference>
<reference evidence="2 3" key="1">
    <citation type="submission" date="2019-10" db="EMBL/GenBank/DDBJ databases">
        <title>Description of Paenibacillus terricola sp. nov.</title>
        <authorList>
            <person name="Carlier A."/>
            <person name="Qi S."/>
        </authorList>
    </citation>
    <scope>NUCLEOTIDE SEQUENCE [LARGE SCALE GENOMIC DNA]</scope>
    <source>
        <strain evidence="2 3">LMG 31459</strain>
    </source>
</reference>